<accession>A0ABV5PY09</accession>
<proteinExistence type="predicted"/>
<gene>
    <name evidence="1" type="ORF">ACFFRN_15975</name>
</gene>
<evidence type="ECO:0000313" key="2">
    <source>
        <dbReference type="Proteomes" id="UP001589646"/>
    </source>
</evidence>
<protein>
    <submittedName>
        <fullName evidence="1">Uncharacterized protein</fullName>
    </submittedName>
</protein>
<dbReference type="EMBL" id="JBHMCE010000004">
    <property type="protein sequence ID" value="MFB9528115.1"/>
    <property type="molecule type" value="Genomic_DNA"/>
</dbReference>
<reference evidence="1 2" key="1">
    <citation type="submission" date="2024-09" db="EMBL/GenBank/DDBJ databases">
        <authorList>
            <person name="Sun Q."/>
            <person name="Mori K."/>
        </authorList>
    </citation>
    <scope>NUCLEOTIDE SEQUENCE [LARGE SCALE GENOMIC DNA]</scope>
    <source>
        <strain evidence="1 2">JCM 3323</strain>
    </source>
</reference>
<keyword evidence="2" id="KW-1185">Reference proteome</keyword>
<name>A0ABV5PY09_9ACTN</name>
<sequence>MEEVINDLAKHDQAVLYFQLWRTTDTGIYWTDHETLHWEFDPHAPWPQTVAITRETALMEAAFVTVHGNLFAAVEWIDESDV</sequence>
<organism evidence="1 2">
    <name type="scientific">Nonomuraea roseola</name>
    <dbReference type="NCBI Taxonomy" id="46179"/>
    <lineage>
        <taxon>Bacteria</taxon>
        <taxon>Bacillati</taxon>
        <taxon>Actinomycetota</taxon>
        <taxon>Actinomycetes</taxon>
        <taxon>Streptosporangiales</taxon>
        <taxon>Streptosporangiaceae</taxon>
        <taxon>Nonomuraea</taxon>
    </lineage>
</organism>
<evidence type="ECO:0000313" key="1">
    <source>
        <dbReference type="EMBL" id="MFB9528115.1"/>
    </source>
</evidence>
<dbReference type="Proteomes" id="UP001589646">
    <property type="component" value="Unassembled WGS sequence"/>
</dbReference>
<dbReference type="RefSeq" id="WP_346126525.1">
    <property type="nucleotide sequence ID" value="NZ_BAAAXC010000015.1"/>
</dbReference>
<comment type="caution">
    <text evidence="1">The sequence shown here is derived from an EMBL/GenBank/DDBJ whole genome shotgun (WGS) entry which is preliminary data.</text>
</comment>